<evidence type="ECO:0000313" key="1">
    <source>
        <dbReference type="EMBL" id="CBX29662.1"/>
    </source>
</evidence>
<protein>
    <submittedName>
        <fullName evidence="1">Uncharacterized protein</fullName>
    </submittedName>
</protein>
<name>E1YGG8_9BACT</name>
<sequence length="58" mass="7002">MQLKYCFFYHFENISVKIFKKYNAVFIENPKKPTCCNGKKEPLFLFNTKTLSSCMKFY</sequence>
<proteinExistence type="predicted"/>
<gene>
    <name evidence="1" type="ORF">N47_J06430</name>
</gene>
<organism evidence="1">
    <name type="scientific">uncultured Desulfobacterium sp</name>
    <dbReference type="NCBI Taxonomy" id="201089"/>
    <lineage>
        <taxon>Bacteria</taxon>
        <taxon>Pseudomonadati</taxon>
        <taxon>Thermodesulfobacteriota</taxon>
        <taxon>Desulfobacteria</taxon>
        <taxon>Desulfobacterales</taxon>
        <taxon>Desulfobacteriaceae</taxon>
        <taxon>Desulfobacterium</taxon>
        <taxon>environmental samples</taxon>
    </lineage>
</organism>
<reference evidence="1" key="1">
    <citation type="journal article" date="2011" name="Environ. Microbiol.">
        <title>Genomic insights into the metabolic potential of the polycyclic aromatic hydrocarbon degrading sulfate-reducing Deltaproteobacterium N47.</title>
        <authorList>
            <person name="Bergmann F."/>
            <person name="Selesi D."/>
            <person name="Weinmaier T."/>
            <person name="Tischler P."/>
            <person name="Rattei T."/>
            <person name="Meckenstock R.U."/>
        </authorList>
    </citation>
    <scope>NUCLEOTIDE SEQUENCE</scope>
</reference>
<accession>E1YGG8</accession>
<dbReference type="AlphaFoldDB" id="E1YGG8"/>
<dbReference type="EMBL" id="FR695872">
    <property type="protein sequence ID" value="CBX29662.1"/>
    <property type="molecule type" value="Genomic_DNA"/>
</dbReference>